<gene>
    <name evidence="2" type="ORF">MNBD_ACTINO01-1236</name>
</gene>
<dbReference type="Gene3D" id="3.40.630.30">
    <property type="match status" value="1"/>
</dbReference>
<dbReference type="PROSITE" id="PS51186">
    <property type="entry name" value="GNAT"/>
    <property type="match status" value="1"/>
</dbReference>
<reference evidence="2" key="1">
    <citation type="submission" date="2018-06" db="EMBL/GenBank/DDBJ databases">
        <authorList>
            <person name="Zhirakovskaya E."/>
        </authorList>
    </citation>
    <scope>NUCLEOTIDE SEQUENCE</scope>
</reference>
<dbReference type="EMBL" id="UOEI01000295">
    <property type="protein sequence ID" value="VAW00904.1"/>
    <property type="molecule type" value="Genomic_DNA"/>
</dbReference>
<dbReference type="Pfam" id="PF08445">
    <property type="entry name" value="FR47"/>
    <property type="match status" value="1"/>
</dbReference>
<proteinExistence type="predicted"/>
<protein>
    <recommendedName>
        <fullName evidence="1">N-acetyltransferase domain-containing protein</fullName>
    </recommendedName>
</protein>
<dbReference type="GO" id="GO:0016747">
    <property type="term" value="F:acyltransferase activity, transferring groups other than amino-acyl groups"/>
    <property type="evidence" value="ECO:0007669"/>
    <property type="project" value="InterPro"/>
</dbReference>
<name>A0A3B0SWR0_9ZZZZ</name>
<dbReference type="SUPFAM" id="SSF55729">
    <property type="entry name" value="Acyl-CoA N-acyltransferases (Nat)"/>
    <property type="match status" value="1"/>
</dbReference>
<sequence length="284" mass="30702">MVALSEITDAAVFLERVGGLVADEARNNLIVSIAGTIVRDPDVFPDRSMYVVEQSGEPVAASLMTVPYNMILTDALDAEAAALLAEHVFDRGVAIPGVTGNRPTVDAFVEAWEARSGTVAELSMRQGVFSLEAVEDIAGGPGEARQGVPEDRGFIVEWQLEFAAEALPDEEHDPDAMIEMVERRLSDNGPGGYWLWIDEGEVVSLSGHGGPTASGIRIGPVYTPLHLRGHGYATSVVAHQSQALLGAGYRFCFLYTDLANSTSNEIYRRIGYHQVAESAMYRFD</sequence>
<dbReference type="InterPro" id="IPR016181">
    <property type="entry name" value="Acyl_CoA_acyltransferase"/>
</dbReference>
<feature type="domain" description="N-acetyltransferase" evidence="1">
    <location>
        <begin position="142"/>
        <end position="284"/>
    </location>
</feature>
<dbReference type="InterPro" id="IPR013653">
    <property type="entry name" value="GCN5-like_dom"/>
</dbReference>
<dbReference type="AlphaFoldDB" id="A0A3B0SWR0"/>
<dbReference type="InterPro" id="IPR000182">
    <property type="entry name" value="GNAT_dom"/>
</dbReference>
<evidence type="ECO:0000259" key="1">
    <source>
        <dbReference type="PROSITE" id="PS51186"/>
    </source>
</evidence>
<evidence type="ECO:0000313" key="2">
    <source>
        <dbReference type="EMBL" id="VAW00904.1"/>
    </source>
</evidence>
<organism evidence="2">
    <name type="scientific">hydrothermal vent metagenome</name>
    <dbReference type="NCBI Taxonomy" id="652676"/>
    <lineage>
        <taxon>unclassified sequences</taxon>
        <taxon>metagenomes</taxon>
        <taxon>ecological metagenomes</taxon>
    </lineage>
</organism>
<accession>A0A3B0SWR0</accession>